<feature type="chain" id="PRO_5012655945" evidence="1">
    <location>
        <begin position="16"/>
        <end position="1060"/>
    </location>
</feature>
<reference evidence="4" key="1">
    <citation type="submission" date="2016-11" db="UniProtKB">
        <authorList>
            <consortium name="WormBaseParasite"/>
        </authorList>
    </citation>
    <scope>IDENTIFICATION</scope>
</reference>
<dbReference type="Gene3D" id="3.30.930.10">
    <property type="entry name" value="Bira Bifunctional Protein, Domain 2"/>
    <property type="match status" value="1"/>
</dbReference>
<dbReference type="WBParaSite" id="L893_g28589.t1">
    <property type="protein sequence ID" value="L893_g28589.t1"/>
    <property type="gene ID" value="L893_g28589"/>
</dbReference>
<dbReference type="GO" id="GO:0005737">
    <property type="term" value="C:cytoplasm"/>
    <property type="evidence" value="ECO:0007669"/>
    <property type="project" value="TreeGrafter"/>
</dbReference>
<dbReference type="Proteomes" id="UP000095287">
    <property type="component" value="Unplaced"/>
</dbReference>
<dbReference type="PANTHER" id="PTHR12835:SF5">
    <property type="entry name" value="BIOTIN--PROTEIN LIGASE"/>
    <property type="match status" value="1"/>
</dbReference>
<dbReference type="PROSITE" id="PS51733">
    <property type="entry name" value="BPL_LPL_CATALYTIC"/>
    <property type="match status" value="1"/>
</dbReference>
<dbReference type="SUPFAM" id="SSF55681">
    <property type="entry name" value="Class II aaRS and biotin synthetases"/>
    <property type="match status" value="1"/>
</dbReference>
<sequence length="1060" mass="117887">MFFFAWSLVISAVNSARRRRLLASLARCFDESEGATQPVSIVCQQIQTPSLKGLWKSNSEFVLNEAVQNSDYVVYRSETREILAIPCEDVLKTDEWRMLIDPSTPRRYPVQQRVWFVAELAPLTKTSGAGSVCVELEDGKSGTDDAASDVQSFASTSELTDDTSDESLTVASAGSLSPILVNHLCKTVAYSRDNPWKVLYECSFQNFFEIAFHWSEDALLALNSTATVASLTTVRLPEAFFLSNTESELLCNAESNMTSTNSLSVSTPTLSLLELLYWNDLGHDTRPIDLRTMSVGTLPRYSRSDKSKPLMLSFRYRSCSPLLGTDCTPMVNGVSSFQASTRRALPASEPNTFTHREPPVVPAPPSLSNHLGSDLASVVPLEQRVIPLMDAESPVKCLEISHYNNNLSNSTQRVNASANSKERSFDSPEHLRSQANNAELIEVRPTTINLLQIKEESPLSNNTSSNSFELADYGAFSGRIREVSPQPNGSRRNSLKRANALSAGRHLPTLLVYTDDNSSLFERILKQMQSIVSLSEYTVDHILADSLRTPQWVSRKTACLLMASTEGLDDSAWLRLQDYFSHCGKIIFICQNNLLAGLSSCHSLKKQTNLLKLAFGKRQSKTLGKDFENFLKRAVKVLSKSKEINETYHARDFIGGYKFSVHLCKEEDSPMFMYMENTAQQASALFSDATTDELMSDGGHKLIRDALCRLGIKTVENNGEYGGRTGYLICSRDQISGIVDRLSFVEPIGDAPKLQFQRKSAKQGDEPNGTHNGDVLTIVVCARNGNQSDFNDVQYFSSLKTKSLGKSIICFAKCPSTLSVSESLSKGLRGYDGIVVVALEQDDIPGRNGTVWISPRGCPTFSFDFNVPLNSNLGRSIEFAQHILTLSIVQAIKSLVGEDFPAKIKWPNDVYYKKKTKLASVFVKSSVRDKYVICLLSGAINVSNKFPFACINELVADGSNKLSSEEVIACVMNKFEMVVNLFERKGVEAFLKEYTSHWLHKDEEAYLLRKDSVKKEKVVIRGLDHTGHLILQNKKTDEVFCTAEKGYSLDISRKFIRYVA</sequence>
<dbReference type="InterPro" id="IPR045864">
    <property type="entry name" value="aa-tRNA-synth_II/BPL/LPL"/>
</dbReference>
<accession>A0A1I7ZPQ7</accession>
<evidence type="ECO:0000313" key="3">
    <source>
        <dbReference type="Proteomes" id="UP000095287"/>
    </source>
</evidence>
<evidence type="ECO:0000313" key="4">
    <source>
        <dbReference type="WBParaSite" id="L893_g28589.t1"/>
    </source>
</evidence>
<proteinExistence type="predicted"/>
<evidence type="ECO:0000259" key="2">
    <source>
        <dbReference type="PROSITE" id="PS51733"/>
    </source>
</evidence>
<dbReference type="GO" id="GO:0004077">
    <property type="term" value="F:biotin--[biotin carboxyl-carrier protein] ligase activity"/>
    <property type="evidence" value="ECO:0007669"/>
    <property type="project" value="TreeGrafter"/>
</dbReference>
<organism evidence="3 4">
    <name type="scientific">Steinernema glaseri</name>
    <dbReference type="NCBI Taxonomy" id="37863"/>
    <lineage>
        <taxon>Eukaryota</taxon>
        <taxon>Metazoa</taxon>
        <taxon>Ecdysozoa</taxon>
        <taxon>Nematoda</taxon>
        <taxon>Chromadorea</taxon>
        <taxon>Rhabditida</taxon>
        <taxon>Tylenchina</taxon>
        <taxon>Panagrolaimomorpha</taxon>
        <taxon>Strongyloidoidea</taxon>
        <taxon>Steinernematidae</taxon>
        <taxon>Steinernema</taxon>
    </lineage>
</organism>
<name>A0A1I7ZPQ7_9BILA</name>
<keyword evidence="1" id="KW-0732">Signal</keyword>
<evidence type="ECO:0000256" key="1">
    <source>
        <dbReference type="SAM" id="SignalP"/>
    </source>
</evidence>
<dbReference type="Pfam" id="PF03099">
    <property type="entry name" value="BPL_LplA_LipB"/>
    <property type="match status" value="1"/>
</dbReference>
<feature type="domain" description="BPL/LPL catalytic" evidence="2">
    <location>
        <begin position="803"/>
        <end position="983"/>
    </location>
</feature>
<dbReference type="InterPro" id="IPR004143">
    <property type="entry name" value="BPL_LPL_catalytic"/>
</dbReference>
<dbReference type="AlphaFoldDB" id="A0A1I7ZPQ7"/>
<keyword evidence="3" id="KW-1185">Reference proteome</keyword>
<protein>
    <submittedName>
        <fullName evidence="4">BPL/LPL catalytic domain-containing protein</fullName>
    </submittedName>
</protein>
<dbReference type="PANTHER" id="PTHR12835">
    <property type="entry name" value="BIOTIN PROTEIN LIGASE"/>
    <property type="match status" value="1"/>
</dbReference>
<feature type="signal peptide" evidence="1">
    <location>
        <begin position="1"/>
        <end position="15"/>
    </location>
</feature>